<protein>
    <recommendedName>
        <fullName evidence="4">Death on curing protein, Doc toxin</fullName>
    </recommendedName>
</protein>
<sequence length="96" mass="10677">MRIVQWTDPAKADLARIDEDLAAADTDYADRVGAAAIASGRFLADWLGAGPPIDADPTVHKWPVKATPYLLLYRVIDDTPHILRVRHAHEDWASDF</sequence>
<dbReference type="AlphaFoldDB" id="A0A6J4T6H3"/>
<reference evidence="3" key="1">
    <citation type="submission" date="2020-02" db="EMBL/GenBank/DDBJ databases">
        <authorList>
            <person name="Meier V. D."/>
        </authorList>
    </citation>
    <scope>NUCLEOTIDE SEQUENCE</scope>
    <source>
        <strain evidence="3">AVDCRST_MAG91</strain>
    </source>
</reference>
<dbReference type="InterPro" id="IPR007712">
    <property type="entry name" value="RelE/ParE_toxin"/>
</dbReference>
<dbReference type="EMBL" id="CADCVX010000345">
    <property type="protein sequence ID" value="CAA9514910.1"/>
    <property type="molecule type" value="Genomic_DNA"/>
</dbReference>
<evidence type="ECO:0000256" key="2">
    <source>
        <dbReference type="ARBA" id="ARBA00022649"/>
    </source>
</evidence>
<accession>A0A6J4T6H3</accession>
<evidence type="ECO:0000313" key="3">
    <source>
        <dbReference type="EMBL" id="CAA9514910.1"/>
    </source>
</evidence>
<dbReference type="Pfam" id="PF05016">
    <property type="entry name" value="ParE_toxin"/>
    <property type="match status" value="1"/>
</dbReference>
<dbReference type="PANTHER" id="PTHR33755">
    <property type="entry name" value="TOXIN PARE1-RELATED"/>
    <property type="match status" value="1"/>
</dbReference>
<keyword evidence="2" id="KW-1277">Toxin-antitoxin system</keyword>
<organism evidence="3">
    <name type="scientific">uncultured Sphingomonadaceae bacterium</name>
    <dbReference type="NCBI Taxonomy" id="169976"/>
    <lineage>
        <taxon>Bacteria</taxon>
        <taxon>Pseudomonadati</taxon>
        <taxon>Pseudomonadota</taxon>
        <taxon>Alphaproteobacteria</taxon>
        <taxon>Sphingomonadales</taxon>
        <taxon>Sphingomonadaceae</taxon>
        <taxon>environmental samples</taxon>
    </lineage>
</organism>
<dbReference type="Gene3D" id="3.30.2310.20">
    <property type="entry name" value="RelE-like"/>
    <property type="match status" value="1"/>
</dbReference>
<comment type="similarity">
    <text evidence="1">Belongs to the RelE toxin family.</text>
</comment>
<dbReference type="InterPro" id="IPR051803">
    <property type="entry name" value="TA_system_RelE-like_toxin"/>
</dbReference>
<dbReference type="PANTHER" id="PTHR33755:SF7">
    <property type="entry name" value="TOXIN MODULE OF TOXIN-ANTITOXIN SYSTEM RELE_STBE FAMILY"/>
    <property type="match status" value="1"/>
</dbReference>
<evidence type="ECO:0008006" key="4">
    <source>
        <dbReference type="Google" id="ProtNLM"/>
    </source>
</evidence>
<name>A0A6J4T6H3_9SPHN</name>
<dbReference type="InterPro" id="IPR035093">
    <property type="entry name" value="RelE/ParE_toxin_dom_sf"/>
</dbReference>
<proteinExistence type="inferred from homology"/>
<evidence type="ECO:0000256" key="1">
    <source>
        <dbReference type="ARBA" id="ARBA00006226"/>
    </source>
</evidence>
<gene>
    <name evidence="3" type="ORF">AVDCRST_MAG91-1848</name>
</gene>